<dbReference type="InterPro" id="IPR011990">
    <property type="entry name" value="TPR-like_helical_dom_sf"/>
</dbReference>
<dbReference type="InterPro" id="IPR002885">
    <property type="entry name" value="PPR_rpt"/>
</dbReference>
<feature type="region of interest" description="Disordered" evidence="2">
    <location>
        <begin position="517"/>
        <end position="562"/>
    </location>
</feature>
<dbReference type="PANTHER" id="PTHR23287:SF16">
    <property type="entry name" value="TECTONIN BETA-PROPELLER REPEAT-CONTAINING PROTEIN 2"/>
    <property type="match status" value="1"/>
</dbReference>
<feature type="compositionally biased region" description="Polar residues" evidence="2">
    <location>
        <begin position="536"/>
        <end position="562"/>
    </location>
</feature>
<dbReference type="Pfam" id="PF13812">
    <property type="entry name" value="PPR_3"/>
    <property type="match status" value="1"/>
</dbReference>
<feature type="repeat" description="PPR" evidence="1">
    <location>
        <begin position="1577"/>
        <end position="1611"/>
    </location>
</feature>
<feature type="region of interest" description="Disordered" evidence="2">
    <location>
        <begin position="584"/>
        <end position="686"/>
    </location>
</feature>
<evidence type="ECO:0000256" key="2">
    <source>
        <dbReference type="SAM" id="MobiDB-lite"/>
    </source>
</evidence>
<feature type="compositionally biased region" description="Low complexity" evidence="2">
    <location>
        <begin position="668"/>
        <end position="684"/>
    </location>
</feature>
<reference evidence="3 5" key="2">
    <citation type="journal article" date="2013" name="Nature">
        <title>Insights into bilaterian evolution from three spiralian genomes.</title>
        <authorList>
            <person name="Simakov O."/>
            <person name="Marletaz F."/>
            <person name="Cho S.J."/>
            <person name="Edsinger-Gonzales E."/>
            <person name="Havlak P."/>
            <person name="Hellsten U."/>
            <person name="Kuo D.H."/>
            <person name="Larsson T."/>
            <person name="Lv J."/>
            <person name="Arendt D."/>
            <person name="Savage R."/>
            <person name="Osoegawa K."/>
            <person name="de Jong P."/>
            <person name="Grimwood J."/>
            <person name="Chapman J.A."/>
            <person name="Shapiro H."/>
            <person name="Aerts A."/>
            <person name="Otillar R.P."/>
            <person name="Terry A.Y."/>
            <person name="Boore J.L."/>
            <person name="Grigoriev I.V."/>
            <person name="Lindberg D.R."/>
            <person name="Seaver E.C."/>
            <person name="Weisblat D.A."/>
            <person name="Putnam N.H."/>
            <person name="Rokhsar D.S."/>
        </authorList>
    </citation>
    <scope>NUCLEOTIDE SEQUENCE</scope>
    <source>
        <strain evidence="3 5">I ESC-2004</strain>
    </source>
</reference>
<dbReference type="OrthoDB" id="9930272at2759"/>
<dbReference type="GO" id="GO:0032527">
    <property type="term" value="P:protein exit from endoplasmic reticulum"/>
    <property type="evidence" value="ECO:0007669"/>
    <property type="project" value="TreeGrafter"/>
</dbReference>
<reference evidence="4" key="3">
    <citation type="submission" date="2015-06" db="UniProtKB">
        <authorList>
            <consortium name="EnsemblMetazoa"/>
        </authorList>
    </citation>
    <scope>IDENTIFICATION</scope>
</reference>
<protein>
    <submittedName>
        <fullName evidence="3 4">Uncharacterized protein</fullName>
    </submittedName>
</protein>
<feature type="compositionally biased region" description="Basic and acidic residues" evidence="2">
    <location>
        <begin position="456"/>
        <end position="470"/>
    </location>
</feature>
<feature type="compositionally biased region" description="Basic residues" evidence="2">
    <location>
        <begin position="517"/>
        <end position="528"/>
    </location>
</feature>
<evidence type="ECO:0000313" key="5">
    <source>
        <dbReference type="Proteomes" id="UP000014760"/>
    </source>
</evidence>
<proteinExistence type="predicted"/>
<dbReference type="InterPro" id="IPR036322">
    <property type="entry name" value="WD40_repeat_dom_sf"/>
</dbReference>
<feature type="compositionally biased region" description="Low complexity" evidence="2">
    <location>
        <begin position="647"/>
        <end position="657"/>
    </location>
</feature>
<dbReference type="InterPro" id="IPR015943">
    <property type="entry name" value="WD40/YVTN_repeat-like_dom_sf"/>
</dbReference>
<dbReference type="PANTHER" id="PTHR23287">
    <property type="entry name" value="RUBY-EYE2-LIKE PROTEIN"/>
    <property type="match status" value="1"/>
</dbReference>
<dbReference type="Pfam" id="PF01535">
    <property type="entry name" value="PPR"/>
    <property type="match status" value="1"/>
</dbReference>
<dbReference type="Proteomes" id="UP000014760">
    <property type="component" value="Unassembled WGS sequence"/>
</dbReference>
<gene>
    <name evidence="3" type="ORF">CAPTEDRAFT_222321</name>
</gene>
<dbReference type="Pfam" id="PF19193">
    <property type="entry name" value="Tectonin"/>
    <property type="match status" value="1"/>
</dbReference>
<evidence type="ECO:0000256" key="1">
    <source>
        <dbReference type="PROSITE-ProRule" id="PRU00708"/>
    </source>
</evidence>
<dbReference type="InterPro" id="IPR006624">
    <property type="entry name" value="Beta-propeller_rpt_TECPR"/>
</dbReference>
<feature type="compositionally biased region" description="Basic and acidic residues" evidence="2">
    <location>
        <begin position="584"/>
        <end position="603"/>
    </location>
</feature>
<dbReference type="EMBL" id="AMQN01001915">
    <property type="status" value="NOT_ANNOTATED_CDS"/>
    <property type="molecule type" value="Genomic_DNA"/>
</dbReference>
<dbReference type="HOGENOM" id="CLU_227245_0_0_1"/>
<name>R7TZS3_CAPTE</name>
<feature type="region of interest" description="Disordered" evidence="2">
    <location>
        <begin position="409"/>
        <end position="472"/>
    </location>
</feature>
<reference evidence="5" key="1">
    <citation type="submission" date="2012-12" db="EMBL/GenBank/DDBJ databases">
        <authorList>
            <person name="Hellsten U."/>
            <person name="Grimwood J."/>
            <person name="Chapman J.A."/>
            <person name="Shapiro H."/>
            <person name="Aerts A."/>
            <person name="Otillar R.P."/>
            <person name="Terry A.Y."/>
            <person name="Boore J.L."/>
            <person name="Simakov O."/>
            <person name="Marletaz F."/>
            <person name="Cho S.-J."/>
            <person name="Edsinger-Gonzales E."/>
            <person name="Havlak P."/>
            <person name="Kuo D.-H."/>
            <person name="Larsson T."/>
            <person name="Lv J."/>
            <person name="Arendt D."/>
            <person name="Savage R."/>
            <person name="Osoegawa K."/>
            <person name="de Jong P."/>
            <person name="Lindberg D.R."/>
            <person name="Seaver E.C."/>
            <person name="Weisblat D.A."/>
            <person name="Putnam N.H."/>
            <person name="Grigoriev I.V."/>
            <person name="Rokhsar D.S."/>
        </authorList>
    </citation>
    <scope>NUCLEOTIDE SEQUENCE</scope>
    <source>
        <strain evidence="5">I ESC-2004</strain>
    </source>
</reference>
<dbReference type="EMBL" id="KB306824">
    <property type="protein sequence ID" value="ELT99448.1"/>
    <property type="molecule type" value="Genomic_DNA"/>
</dbReference>
<dbReference type="Gene3D" id="1.25.40.10">
    <property type="entry name" value="Tetratricopeptide repeat domain"/>
    <property type="match status" value="2"/>
</dbReference>
<accession>R7TZS3</accession>
<keyword evidence="5" id="KW-1185">Reference proteome</keyword>
<dbReference type="PROSITE" id="PS51375">
    <property type="entry name" value="PPR"/>
    <property type="match status" value="1"/>
</dbReference>
<dbReference type="STRING" id="283909.R7TZS3"/>
<sequence>MDVLVEHAPLAKLTSVLPKKAQRGLFSQDITWTCITANASYIAVGSDIGTVFLYHRSEGVLDRLTCKTKTEIVSCVQMQSSYDDVVAAGTASGLLQLYIVGRSHHSPVRSLAWSSNAIKLFSGDEDGVVICTEVDYANEQSKSFHICKEPHRIIQLDYAYNLILVSTTFRTFIIQTETQADQVLQVGKKDRKSCVLISGKIRKKEYKALSFRCGLYGACFLPDVPSAQDALIFAARPGLRLWKANIEGVVQATYMLKNSPPQGRSQGVNLLPDVLKSHDYDNRDIQLGCLYVYQDNYLFTHFDRGCYLVDPGLGTIVAHHRNIGEIIDVAVCEDEIFVLRHGHDRPIIRLAKDPDPHLGLPDSYLNRMPGDTPIDILSNTAVKMSGSIVGALKSVGQKLQAVQEGLDELSPKVPPWGGMGKQEGVETIEPNEQDSVSPETDSAKEADSELNSPTACKEETRVEEESKEIGGEPPIVRLQNLPLLEVESQKEAFVPPPRPEFQLDNVDQSEDIVFSSKPRKRKVKKKKNLHVDQDAMSVSSMESGREVSNNPSPHLSASQTRALQPLHLPSPEIEKFGLAPALEELRVGESESEVKPSVEKEEGSISESGTIVRTPSPVMPSLSPSRESIPPPPNSMLFVPPQGRNVSPEAEISSSSAARERTPPPQIPSLSPYKPTSPLSLPKPLFKRRNSDEILAVVMAQSPSEESSKGIGVCAPYEVDSEDEERDSLQCDPDADSPYFPNYTRTNRSRTTNTETEDFYKMYRSYTVSSTGSGLEKRISECLDCPPPTPPEAPQSREPVSEVVDFLKKADVWSTFPGPNNMQSICVTERQIWAVDVQGHLYNSWLAGEGLDWKVCDALASQVAVSPSGWIVWRLHKFSVYAATGVTTRAPYGTKWVEVARKVKHIAVDNAVAWYVKQNGELRIQKDLNRDRPAYRSDPVFCSEGLIHVACLSGVVWVMTESRNIMVRVGIKSGVEEGQEWSYLQGLEPGLIPSYFCLGDQETAWILDMVGRLWFTTEVTSTNPQGSGHWWQVSLSSYLMQDASALDFIKTALSNPRRNLAKLINGEQEGLLTAAANGLWMCPGNKSVLHVCRGSLIGHRWYPIVLQGMMSSTRWTHLSASGLECSHGLLWAQQPNGSLFCFPPDYNNSSRVIEVNGPEISVPFRCLAASVESTWGLSRTGQIFIRAGMACHCPQGTRWAKLDLTQLGDAKLISMSCGMQNVWVVDKTGCVFMRISLKPPSEMALNPAWLPVAGSTNSLTTKFTHVYAGPNDWMVWALDNKNNVYARKGITDSMPIGTHWVYVQGANAVSLTISDRHVYALTPTGEVLVRLGILAEDVLGDYWRMIPGAFIQLSVAADDRLWGLTKEGAMQQRHIHFLSRKAVLGDLGISYTQESLDHICQEGMRTSSLLCDTETGNKYFRQTASLFPSLYQKVPYESIEKVLPNGDIQLTNRDSYFYEEYLRRKLQECNVFVGDRNFIPHSWMKSLQEATTLCKRIDQSQGMMMLYLSSMVKEVAPGKRLQLTKDIWKSLRREGLSFEMTPTVYNTYLDAILQNKGKLDDDIVLKVMEERLHVLPDVMTYQLLIKNHCQEGDMEAASKILSYMQQRGFSMESWIFDTLIYGHMKNKDYESAEAIINSMNEADLRMTSDTYETIIRSYANNGMIEEMFQKIDECTGKGLFSGNVVLFELIGILSEKGDTASVQRIFSILNPDHVLFWKDLTRATIDLVAQGQVETAVELRRWAQPYHQGNDNMAIIRSMAICNYPIDQIEKVYSTLYHDGAQSTFIGALISGGVIYQDDSGYSLQVFRYLDSKPDQVTWNAPLATAILTAAIKEKSKDDILSVWRNVFCQDIKDAITVEGLYELLLQPLFQMKTSNEEIMEFLQENISITGSEQFEWIKIILDLRHSRVPELTPEAMQQLKDMPDMGESLVVGDLIANVVMRTGRASFAIEALKLLQQIEEAPSSVLTQSVVMHRCFKNSRWNSRDLVVIDELLDGYKENNIQLTWNHLWRMIQILKDNKIWYGYNKRIQDIPIWHFKGETTSRSRPLHFMSLSIDELEKTREEMQLTPVQNSMLLTSLLHKYAQNWDLDKAREMFDELDMVLDSCSRNNLILMALVSLEYFKDIPRSEKYCELLAEENPWESRYLSIVLNQAMEMCREGRVQDAIDRLESLRKSKPSRHSTFRPVYSGLNQEITSLDACCRVMVNSLINKRNLAGARELLTSLWGMKFISERDFAQHGLQIVRHLVQMGELDEALELYSTCTRYEKAASSVQLYTALLKSGRIEDFDRVTERLSERLPKEGAALRVALSYLLAGQRDKANEMLENLAPSATQSLVEDGVVILESIRDLSAIEAFYSWRKSHHTKNLRRIQSSLISAYVDAEDAPSAYKFLTEEDVQCSLESLSPSLRALFQRYDLEVPKCLEKTAIAAAKNPSSVVRKFHFNHKFAEQALKEAIAKDRFLYMNTILSSAEAQNFKISDVMVAKVIADEAQSKSVPVLRKMLWALANEKRYSILKSLSSFYQKMKHRHLVDSILLASYIKHEDYEQLFDDLTSDPSFLVAHLNSKHISVLPKEKLMPVLEDAHEKGIDVMHKVVSYYVANGNIDELRVLFTKYPDLKDTVQVYGIFSQINECLTSYRDTETIEQVVELFKGSRNHANVSNEAILKRCNLKQSDRAQNLLQAALEGGCSEAALRPSSTVLKDLLNFENTPLELPQSV</sequence>
<evidence type="ECO:0000313" key="3">
    <source>
        <dbReference type="EMBL" id="ELT99448.1"/>
    </source>
</evidence>
<dbReference type="SUPFAM" id="SSF50978">
    <property type="entry name" value="WD40 repeat-like"/>
    <property type="match status" value="1"/>
</dbReference>
<organism evidence="3">
    <name type="scientific">Capitella teleta</name>
    <name type="common">Polychaete worm</name>
    <dbReference type="NCBI Taxonomy" id="283909"/>
    <lineage>
        <taxon>Eukaryota</taxon>
        <taxon>Metazoa</taxon>
        <taxon>Spiralia</taxon>
        <taxon>Lophotrochozoa</taxon>
        <taxon>Annelida</taxon>
        <taxon>Polychaeta</taxon>
        <taxon>Sedentaria</taxon>
        <taxon>Scolecida</taxon>
        <taxon>Capitellidae</taxon>
        <taxon>Capitella</taxon>
    </lineage>
</organism>
<feature type="region of interest" description="Disordered" evidence="2">
    <location>
        <begin position="720"/>
        <end position="751"/>
    </location>
</feature>
<dbReference type="NCBIfam" id="TIGR00756">
    <property type="entry name" value="PPR"/>
    <property type="match status" value="1"/>
</dbReference>
<dbReference type="SMART" id="SM00706">
    <property type="entry name" value="TECPR"/>
    <property type="match status" value="9"/>
</dbReference>
<dbReference type="Gene3D" id="2.130.10.10">
    <property type="entry name" value="YVTN repeat-like/Quinoprotein amine dehydrogenase"/>
    <property type="match status" value="1"/>
</dbReference>
<dbReference type="EnsemblMetazoa" id="CapteT222321">
    <property type="protein sequence ID" value="CapteP222321"/>
    <property type="gene ID" value="CapteG222321"/>
</dbReference>
<dbReference type="GO" id="GO:0005737">
    <property type="term" value="C:cytoplasm"/>
    <property type="evidence" value="ECO:0007669"/>
    <property type="project" value="GOC"/>
</dbReference>
<evidence type="ECO:0000313" key="4">
    <source>
        <dbReference type="EnsemblMetazoa" id="CapteP222321"/>
    </source>
</evidence>